<dbReference type="KEGG" id="cgz:M787_004215"/>
<proteinExistence type="predicted"/>
<name>A0A173DZZ1_9CHLA</name>
<dbReference type="AlphaFoldDB" id="A0A173DZZ1"/>
<organism evidence="2 3">
    <name type="scientific">Chlamydia gallinacea 08-1274/3</name>
    <dbReference type="NCBI Taxonomy" id="1143323"/>
    <lineage>
        <taxon>Bacteria</taxon>
        <taxon>Pseudomonadati</taxon>
        <taxon>Chlamydiota</taxon>
        <taxon>Chlamydiia</taxon>
        <taxon>Chlamydiales</taxon>
        <taxon>Chlamydiaceae</taxon>
        <taxon>Chlamydia/Chlamydophila group</taxon>
        <taxon>Chlamydia</taxon>
    </lineage>
</organism>
<evidence type="ECO:0000313" key="2">
    <source>
        <dbReference type="EMBL" id="ANG66514.1"/>
    </source>
</evidence>
<accession>A0A173DZZ1</accession>
<dbReference type="OrthoDB" id="18116at2"/>
<evidence type="ECO:0000256" key="1">
    <source>
        <dbReference type="SAM" id="Phobius"/>
    </source>
</evidence>
<dbReference type="RefSeq" id="WP_021828333.1">
    <property type="nucleotide sequence ID" value="NZ_CP015840.1"/>
</dbReference>
<sequence length="205" mass="21563">MSAPACNNLENGTSLTNVLVSMDNRARQTCHRINELATQVNTITNSLSEFSGKAETALALSATTDANLFKLKQQVEELSDSLKAVGGLLVDLVEEPARSRLPQKSSSMKYVIKCTPPGLCAKVMAVIITVIALISIAVLIACAVAACGGFPIFVSLLNMYTIGACISLPILSCTSVATLVLSSLSIVSLLKSQPTIYVSTKQNVA</sequence>
<keyword evidence="1" id="KW-0812">Transmembrane</keyword>
<protein>
    <recommendedName>
        <fullName evidence="4">Inclusion membrane protein B</fullName>
    </recommendedName>
</protein>
<feature type="transmembrane region" description="Helical" evidence="1">
    <location>
        <begin position="159"/>
        <end position="181"/>
    </location>
</feature>
<keyword evidence="1" id="KW-0472">Membrane</keyword>
<dbReference type="EMBL" id="CP015840">
    <property type="protein sequence ID" value="ANG66514.1"/>
    <property type="molecule type" value="Genomic_DNA"/>
</dbReference>
<dbReference type="NCBIfam" id="NF033935">
    <property type="entry name" value="inclusion_IncB"/>
    <property type="match status" value="1"/>
</dbReference>
<keyword evidence="1" id="KW-1133">Transmembrane helix</keyword>
<feature type="transmembrane region" description="Helical" evidence="1">
    <location>
        <begin position="123"/>
        <end position="153"/>
    </location>
</feature>
<reference evidence="2 3" key="1">
    <citation type="journal article" date="2014" name="Syst. Appl. Microbiol.">
        <title>Evidence for the existence of two new members of the family Chlamydiaceae and proposal of Chlamydia avium sp. nov. and Chlamydia gallinacea sp. nov.</title>
        <authorList>
            <person name="Sachse K."/>
            <person name="Laroucau K."/>
            <person name="Riege K."/>
            <person name="Wehner S."/>
            <person name="Dilcher M."/>
            <person name="Creasy H.H."/>
            <person name="Weidmann M."/>
            <person name="Myers G."/>
            <person name="Vorimore F."/>
            <person name="Vicari N."/>
            <person name="Magnino S."/>
            <person name="Liebler-Tenorio E."/>
            <person name="Ruettger A."/>
            <person name="Bavoil P.M."/>
            <person name="Hufert F.T."/>
            <person name="Rossello-Mora R."/>
            <person name="Marz M."/>
        </authorList>
    </citation>
    <scope>NUCLEOTIDE SEQUENCE [LARGE SCALE GENOMIC DNA]</scope>
    <source>
        <strain evidence="2 3">08-1274/3</strain>
    </source>
</reference>
<dbReference type="STRING" id="1143323.M787_004215"/>
<dbReference type="GeneID" id="81478509"/>
<gene>
    <name evidence="2" type="ORF">M787_004215</name>
</gene>
<evidence type="ECO:0000313" key="3">
    <source>
        <dbReference type="Proteomes" id="UP000019147"/>
    </source>
</evidence>
<dbReference type="Proteomes" id="UP000019147">
    <property type="component" value="Chromosome"/>
</dbReference>
<evidence type="ECO:0008006" key="4">
    <source>
        <dbReference type="Google" id="ProtNLM"/>
    </source>
</evidence>